<evidence type="ECO:0000313" key="1">
    <source>
        <dbReference type="EMBL" id="SVC15393.1"/>
    </source>
</evidence>
<dbReference type="SUPFAM" id="SSF56655">
    <property type="entry name" value="Carbohydrate phosphatase"/>
    <property type="match status" value="1"/>
</dbReference>
<organism evidence="1">
    <name type="scientific">marine metagenome</name>
    <dbReference type="NCBI Taxonomy" id="408172"/>
    <lineage>
        <taxon>unclassified sequences</taxon>
        <taxon>metagenomes</taxon>
        <taxon>ecological metagenomes</taxon>
    </lineage>
</organism>
<dbReference type="Gene3D" id="3.40.190.80">
    <property type="match status" value="1"/>
</dbReference>
<evidence type="ECO:0008006" key="2">
    <source>
        <dbReference type="Google" id="ProtNLM"/>
    </source>
</evidence>
<protein>
    <recommendedName>
        <fullName evidence="2">Inositol monophosphatase</fullName>
    </recommendedName>
</protein>
<gene>
    <name evidence="1" type="ORF">METZ01_LOCUS268247</name>
</gene>
<sequence length="54" mass="5815">AGVLLIQEAGGLVDNLIPDQDPIDSGSLVCGTPKILDAMKEVISKYDDRLEKLF</sequence>
<proteinExistence type="predicted"/>
<reference evidence="1" key="1">
    <citation type="submission" date="2018-05" db="EMBL/GenBank/DDBJ databases">
        <authorList>
            <person name="Lanie J.A."/>
            <person name="Ng W.-L."/>
            <person name="Kazmierczak K.M."/>
            <person name="Andrzejewski T.M."/>
            <person name="Davidsen T.M."/>
            <person name="Wayne K.J."/>
            <person name="Tettelin H."/>
            <person name="Glass J.I."/>
            <person name="Rusch D."/>
            <person name="Podicherti R."/>
            <person name="Tsui H.-C.T."/>
            <person name="Winkler M.E."/>
        </authorList>
    </citation>
    <scope>NUCLEOTIDE SEQUENCE</scope>
</reference>
<accession>A0A382JW10</accession>
<feature type="non-terminal residue" evidence="1">
    <location>
        <position position="1"/>
    </location>
</feature>
<dbReference type="EMBL" id="UINC01076329">
    <property type="protein sequence ID" value="SVC15393.1"/>
    <property type="molecule type" value="Genomic_DNA"/>
</dbReference>
<dbReference type="AlphaFoldDB" id="A0A382JW10"/>
<name>A0A382JW10_9ZZZZ</name>